<dbReference type="RefSeq" id="XP_028542869.1">
    <property type="nucleotide sequence ID" value="XM_028687068.1"/>
</dbReference>
<keyword evidence="2" id="KW-0732">Signal</keyword>
<keyword evidence="4" id="KW-1185">Reference proteome</keyword>
<dbReference type="AlphaFoldDB" id="A0A1Y1JDG5"/>
<reference evidence="4" key="1">
    <citation type="submission" date="2017-04" db="EMBL/GenBank/DDBJ databases">
        <title>Plasmodium gonderi genome.</title>
        <authorList>
            <person name="Arisue N."/>
            <person name="Honma H."/>
            <person name="Kawai S."/>
            <person name="Tougan T."/>
            <person name="Tanabe K."/>
            <person name="Horii T."/>
        </authorList>
    </citation>
    <scope>NUCLEOTIDE SEQUENCE [LARGE SCALE GENOMIC DNA]</scope>
    <source>
        <strain evidence="4">ATCC 30045</strain>
    </source>
</reference>
<evidence type="ECO:0000313" key="4">
    <source>
        <dbReference type="Proteomes" id="UP000195521"/>
    </source>
</evidence>
<name>A0A1Y1JDG5_PLAGO</name>
<evidence type="ECO:0000313" key="3">
    <source>
        <dbReference type="EMBL" id="GAW80280.1"/>
    </source>
</evidence>
<protein>
    <submittedName>
        <fullName evidence="3">Uncharacterized protein</fullName>
    </submittedName>
</protein>
<dbReference type="GeneID" id="39746993"/>
<comment type="caution">
    <text evidence="3">The sequence shown here is derived from an EMBL/GenBank/DDBJ whole genome shotgun (WGS) entry which is preliminary data.</text>
</comment>
<evidence type="ECO:0000256" key="2">
    <source>
        <dbReference type="SAM" id="SignalP"/>
    </source>
</evidence>
<proteinExistence type="predicted"/>
<feature type="region of interest" description="Disordered" evidence="1">
    <location>
        <begin position="271"/>
        <end position="295"/>
    </location>
</feature>
<gene>
    <name evidence="3" type="ORF">PGO_071950</name>
</gene>
<feature type="chain" id="PRO_5013073097" evidence="2">
    <location>
        <begin position="20"/>
        <end position="605"/>
    </location>
</feature>
<evidence type="ECO:0000256" key="1">
    <source>
        <dbReference type="SAM" id="MobiDB-lite"/>
    </source>
</evidence>
<dbReference type="OrthoDB" id="365182at2759"/>
<dbReference type="Proteomes" id="UP000195521">
    <property type="component" value="Unassembled WGS sequence"/>
</dbReference>
<accession>A0A1Y1JDG5</accession>
<dbReference type="EMBL" id="BDQF01000008">
    <property type="protein sequence ID" value="GAW80280.1"/>
    <property type="molecule type" value="Genomic_DNA"/>
</dbReference>
<organism evidence="3 4">
    <name type="scientific">Plasmodium gonderi</name>
    <dbReference type="NCBI Taxonomy" id="77519"/>
    <lineage>
        <taxon>Eukaryota</taxon>
        <taxon>Sar</taxon>
        <taxon>Alveolata</taxon>
        <taxon>Apicomplexa</taxon>
        <taxon>Aconoidasida</taxon>
        <taxon>Haemosporida</taxon>
        <taxon>Plasmodiidae</taxon>
        <taxon>Plasmodium</taxon>
        <taxon>Plasmodium (Plasmodium)</taxon>
    </lineage>
</organism>
<feature type="signal peptide" evidence="2">
    <location>
        <begin position="1"/>
        <end position="19"/>
    </location>
</feature>
<dbReference type="OMA" id="NYKVVWT"/>
<sequence>MDLRNPLFLLIYFLTNSMCYICFNPNLDNTSSSRKIHNIFKKKCYMKSSNKIFLKSKKTKFQLSLIFRKQKDQSMIRSIPSHVRKKKKKKKKKKKAKTKTTKLCDLYNSTVLNGKKPRVGEEKKVNKKLMRRRLLKYYKLKRKNEGTEENIFADKEKYSIFDYVENKLSGTTIHKDNFDKYHTNVINKDKETVDKGRDTTFIPPIALQGTDITGETPIHGRHSNTNNMIDHMGNVQKLSYPAEIREDQDGRENKRDDERKIFADGIQSDSLPKTVDPIQEGNKLGEISNQNDERENITSEVVKKKKKKKLKKLKKNMHIGKYNRKIFTYPKKISVDDVHEYIENKHLDEKYILQKDTLKNVFVNKPLFNFYNFYNFFKIDHIEKYNKSKVLNLIYYYIYKYKNNVESQTKYESVKTDDIMQTYENIADDKKKMKHYLEFYINMNNNKYLYMNIDKDYTLKKKITDAFTISNINKVDSLHLHNYKVVWTVRNVQEKLFWRFREMGNIPLMTSAFSFAGKKSFKLKIWLDGHKSAKKGYVSVALKQVANYGLLEEYICMSLGGITKGPFLFLSKEYYQSCYNFCKFDELDLKNDELQLSVFVYDGIV</sequence>